<keyword evidence="1" id="KW-0472">Membrane</keyword>
<evidence type="ECO:0000313" key="4">
    <source>
        <dbReference type="Proteomes" id="UP000553776"/>
    </source>
</evidence>
<gene>
    <name evidence="3" type="ORF">H7B90_03780</name>
</gene>
<feature type="transmembrane region" description="Helical" evidence="1">
    <location>
        <begin position="12"/>
        <end position="30"/>
    </location>
</feature>
<feature type="transmembrane region" description="Helical" evidence="1">
    <location>
        <begin position="102"/>
        <end position="125"/>
    </location>
</feature>
<dbReference type="Pfam" id="PF14340">
    <property type="entry name" value="DUF4395"/>
    <property type="match status" value="1"/>
</dbReference>
<feature type="transmembrane region" description="Helical" evidence="1">
    <location>
        <begin position="77"/>
        <end position="96"/>
    </location>
</feature>
<feature type="transmembrane region" description="Helical" evidence="1">
    <location>
        <begin position="36"/>
        <end position="56"/>
    </location>
</feature>
<protein>
    <submittedName>
        <fullName evidence="3">DUF4395 domain-containing protein</fullName>
    </submittedName>
</protein>
<dbReference type="InterPro" id="IPR025508">
    <property type="entry name" value="DUF4395"/>
</dbReference>
<evidence type="ECO:0000313" key="3">
    <source>
        <dbReference type="EMBL" id="MBB6690516.1"/>
    </source>
</evidence>
<feature type="domain" description="DUF4395" evidence="2">
    <location>
        <begin position="4"/>
        <end position="129"/>
    </location>
</feature>
<evidence type="ECO:0000256" key="1">
    <source>
        <dbReference type="SAM" id="Phobius"/>
    </source>
</evidence>
<dbReference type="PIRSF" id="PIRSF030042">
    <property type="entry name" value="UCP030042"/>
    <property type="match status" value="1"/>
</dbReference>
<keyword evidence="4" id="KW-1185">Reference proteome</keyword>
<dbReference type="RefSeq" id="WP_185134540.1">
    <property type="nucleotide sequence ID" value="NZ_BORM01000065.1"/>
</dbReference>
<keyword evidence="1" id="KW-0812">Transmembrane</keyword>
<proteinExistence type="predicted"/>
<dbReference type="AlphaFoldDB" id="A0A841TQD0"/>
<accession>A0A841TQD0</accession>
<name>A0A841TQD0_9BACL</name>
<reference evidence="3 4" key="1">
    <citation type="submission" date="2020-08" db="EMBL/GenBank/DDBJ databases">
        <title>Cohnella phylogeny.</title>
        <authorList>
            <person name="Dunlap C."/>
        </authorList>
    </citation>
    <scope>NUCLEOTIDE SEQUENCE [LARGE SCALE GENOMIC DNA]</scope>
    <source>
        <strain evidence="3 4">DSM 25239</strain>
    </source>
</reference>
<dbReference type="Proteomes" id="UP000553776">
    <property type="component" value="Unassembled WGS sequence"/>
</dbReference>
<comment type="caution">
    <text evidence="3">The sequence shown here is derived from an EMBL/GenBank/DDBJ whole genome shotgun (WGS) entry which is preliminary data.</text>
</comment>
<sequence length="137" mass="15005">MREIPMPYIKANQTGIVLVVLLSFLLGQPWLLAALWAIQAIGLLTGGRWNLFIRLAKPLLRTEGRETQAAELAKFNNSLAVLFLTLSLLAHALGWAVAGYAFAAMLLLAASAALLGYCIGCTVYFQYKRLARKAKLL</sequence>
<organism evidence="3 4">
    <name type="scientific">Cohnella xylanilytica</name>
    <dbReference type="NCBI Taxonomy" id="557555"/>
    <lineage>
        <taxon>Bacteria</taxon>
        <taxon>Bacillati</taxon>
        <taxon>Bacillota</taxon>
        <taxon>Bacilli</taxon>
        <taxon>Bacillales</taxon>
        <taxon>Paenibacillaceae</taxon>
        <taxon>Cohnella</taxon>
    </lineage>
</organism>
<dbReference type="EMBL" id="JACJVR010000011">
    <property type="protein sequence ID" value="MBB6690516.1"/>
    <property type="molecule type" value="Genomic_DNA"/>
</dbReference>
<dbReference type="InterPro" id="IPR016942">
    <property type="entry name" value="UCP030042"/>
</dbReference>
<keyword evidence="1" id="KW-1133">Transmembrane helix</keyword>
<evidence type="ECO:0000259" key="2">
    <source>
        <dbReference type="Pfam" id="PF14340"/>
    </source>
</evidence>